<proteinExistence type="predicted"/>
<feature type="transmembrane region" description="Helical" evidence="2">
    <location>
        <begin position="179"/>
        <end position="201"/>
    </location>
</feature>
<dbReference type="Pfam" id="PF19877">
    <property type="entry name" value="DUF6350"/>
    <property type="match status" value="1"/>
</dbReference>
<feature type="region of interest" description="Disordered" evidence="1">
    <location>
        <begin position="370"/>
        <end position="454"/>
    </location>
</feature>
<keyword evidence="4" id="KW-1185">Reference proteome</keyword>
<dbReference type="InterPro" id="IPR045931">
    <property type="entry name" value="DUF6350"/>
</dbReference>
<feature type="compositionally biased region" description="Polar residues" evidence="1">
    <location>
        <begin position="444"/>
        <end position="454"/>
    </location>
</feature>
<comment type="caution">
    <text evidence="3">The sequence shown here is derived from an EMBL/GenBank/DDBJ whole genome shotgun (WGS) entry which is preliminary data.</text>
</comment>
<keyword evidence="2" id="KW-0812">Transmembrane</keyword>
<feature type="transmembrane region" description="Helical" evidence="2">
    <location>
        <begin position="6"/>
        <end position="28"/>
    </location>
</feature>
<dbReference type="AlphaFoldDB" id="L1MIX5"/>
<dbReference type="Proteomes" id="UP000010445">
    <property type="component" value="Unassembled WGS sequence"/>
</dbReference>
<feature type="transmembrane region" description="Helical" evidence="2">
    <location>
        <begin position="98"/>
        <end position="120"/>
    </location>
</feature>
<feature type="transmembrane region" description="Helical" evidence="2">
    <location>
        <begin position="273"/>
        <end position="292"/>
    </location>
</feature>
<dbReference type="STRING" id="1035195.HMPREF9997_00953"/>
<feature type="transmembrane region" description="Helical" evidence="2">
    <location>
        <begin position="66"/>
        <end position="86"/>
    </location>
</feature>
<name>L1MIX5_9CORY</name>
<dbReference type="EMBL" id="AMEM01000016">
    <property type="protein sequence ID" value="EKX90889.1"/>
    <property type="molecule type" value="Genomic_DNA"/>
</dbReference>
<dbReference type="PATRIC" id="fig|1035195.3.peg.853"/>
<protein>
    <submittedName>
        <fullName evidence="3">Uncharacterized protein</fullName>
    </submittedName>
</protein>
<evidence type="ECO:0000313" key="4">
    <source>
        <dbReference type="Proteomes" id="UP000010445"/>
    </source>
</evidence>
<feature type="transmembrane region" description="Helical" evidence="2">
    <location>
        <begin position="207"/>
        <end position="227"/>
    </location>
</feature>
<feature type="transmembrane region" description="Helical" evidence="2">
    <location>
        <begin position="304"/>
        <end position="325"/>
    </location>
</feature>
<evidence type="ECO:0000313" key="3">
    <source>
        <dbReference type="EMBL" id="EKX90889.1"/>
    </source>
</evidence>
<feature type="compositionally biased region" description="Acidic residues" evidence="1">
    <location>
        <begin position="378"/>
        <end position="395"/>
    </location>
</feature>
<keyword evidence="2" id="KW-1133">Transmembrane helix</keyword>
<organism evidence="3 4">
    <name type="scientific">Corynebacterium durum F0235</name>
    <dbReference type="NCBI Taxonomy" id="1035195"/>
    <lineage>
        <taxon>Bacteria</taxon>
        <taxon>Bacillati</taxon>
        <taxon>Actinomycetota</taxon>
        <taxon>Actinomycetes</taxon>
        <taxon>Mycobacteriales</taxon>
        <taxon>Corynebacteriaceae</taxon>
        <taxon>Corynebacterium</taxon>
    </lineage>
</organism>
<reference evidence="3 4" key="1">
    <citation type="submission" date="2012-05" db="EMBL/GenBank/DDBJ databases">
        <authorList>
            <person name="Weinstock G."/>
            <person name="Sodergren E."/>
            <person name="Lobos E.A."/>
            <person name="Fulton L."/>
            <person name="Fulton R."/>
            <person name="Courtney L."/>
            <person name="Fronick C."/>
            <person name="O'Laughlin M."/>
            <person name="Godfrey J."/>
            <person name="Wilson R.M."/>
            <person name="Miner T."/>
            <person name="Farmer C."/>
            <person name="Delehaunty K."/>
            <person name="Cordes M."/>
            <person name="Minx P."/>
            <person name="Tomlinson C."/>
            <person name="Chen J."/>
            <person name="Wollam A."/>
            <person name="Pepin K.H."/>
            <person name="Bhonagiri V."/>
            <person name="Zhang X."/>
            <person name="Suruliraj S."/>
            <person name="Warren W."/>
            <person name="Mitreva M."/>
            <person name="Mardis E.R."/>
            <person name="Wilson R.K."/>
        </authorList>
    </citation>
    <scope>NUCLEOTIDE SEQUENCE [LARGE SCALE GENOMIC DNA]</scope>
    <source>
        <strain evidence="3 4">F0235</strain>
    </source>
</reference>
<dbReference type="eggNOG" id="ENOG5033EIZ">
    <property type="taxonomic scope" value="Bacteria"/>
</dbReference>
<feature type="transmembrane region" description="Helical" evidence="2">
    <location>
        <begin position="337"/>
        <end position="356"/>
    </location>
</feature>
<evidence type="ECO:0000256" key="2">
    <source>
        <dbReference type="SAM" id="Phobius"/>
    </source>
</evidence>
<feature type="transmembrane region" description="Helical" evidence="2">
    <location>
        <begin position="248"/>
        <end position="267"/>
    </location>
</feature>
<keyword evidence="2" id="KW-0472">Membrane</keyword>
<feature type="transmembrane region" description="Helical" evidence="2">
    <location>
        <begin position="140"/>
        <end position="158"/>
    </location>
</feature>
<gene>
    <name evidence="3" type="ORF">HMPREF9997_00953</name>
</gene>
<sequence length="454" mass="48959">MSLKGRITYFLPFTVVPNVIIVSVLLMLAIAGLMFTNTTLVALPATIAQLWLLFNASPLSGDGQVVAAVPILPALILVAVLSNRVFKAVKDKVSLADLNVLVGLALGFPLTLTLISWAMLLDAASVFPVDAPPLLAALGRTLLVHVLVLVIGMGSRLWRALCRRFGLPQWIVDANFTALKFLCSVSVAGLLLSVIMMAAHTSSLGQLFSNFHGVGAAGLVLLSLLYLPNVMVGSSSVLLGGEYHFGDAWVSLFGSHTVPFPTLPWFVVIPQTVYPFAGALLIIPVVLAVWAVRGRLDRTDQPFAEMIVSGLFTGLYTLIACLLITGRMGVYSQTGPMTWLTAVLAVAWLSGVGLLVSGVQNMMGRRAAAMPLPPEPDYPNDPEDLDYPDDGEEADKETTENPAEETEEEVDDSDDLHEIDEDVDEYADEDPESDPESNPEIQEPESTQEFTQRD</sequence>
<feature type="compositionally biased region" description="Acidic residues" evidence="1">
    <location>
        <begin position="402"/>
        <end position="437"/>
    </location>
</feature>
<dbReference type="HOGENOM" id="CLU_020665_0_0_11"/>
<accession>L1MIX5</accession>
<evidence type="ECO:0000256" key="1">
    <source>
        <dbReference type="SAM" id="MobiDB-lite"/>
    </source>
</evidence>